<name>C0DYD4_EIKCO</name>
<dbReference type="EMBL" id="ACEA01000052">
    <property type="protein sequence ID" value="EEG22992.1"/>
    <property type="molecule type" value="Genomic_DNA"/>
</dbReference>
<dbReference type="HOGENOM" id="CLU_3199242_0_0_4"/>
<organism evidence="1 2">
    <name type="scientific">Eikenella corrodens ATCC 23834</name>
    <dbReference type="NCBI Taxonomy" id="546274"/>
    <lineage>
        <taxon>Bacteria</taxon>
        <taxon>Pseudomonadati</taxon>
        <taxon>Pseudomonadota</taxon>
        <taxon>Betaproteobacteria</taxon>
        <taxon>Neisseriales</taxon>
        <taxon>Neisseriaceae</taxon>
        <taxon>Eikenella</taxon>
    </lineage>
</organism>
<proteinExistence type="predicted"/>
<evidence type="ECO:0000313" key="2">
    <source>
        <dbReference type="Proteomes" id="UP000005837"/>
    </source>
</evidence>
<evidence type="ECO:0000313" key="1">
    <source>
        <dbReference type="EMBL" id="EEG22992.1"/>
    </source>
</evidence>
<sequence length="45" mass="5084">MGCLVHKPSFLGWVSGGFQVAWITGWRLPEKSFTLACNPVYPVFR</sequence>
<reference evidence="1 2" key="1">
    <citation type="submission" date="2009-01" db="EMBL/GenBank/DDBJ databases">
        <authorList>
            <person name="Fulton L."/>
            <person name="Clifton S."/>
            <person name="Chinwalla A.T."/>
            <person name="Mitreva M."/>
            <person name="Sodergren E."/>
            <person name="Weinstock G."/>
            <person name="Clifton S."/>
            <person name="Dooling D.J."/>
            <person name="Fulton B."/>
            <person name="Minx P."/>
            <person name="Pepin K.H."/>
            <person name="Johnson M."/>
            <person name="Bhonagiri V."/>
            <person name="Nash W.E."/>
            <person name="Mardis E.R."/>
            <person name="Wilson R.K."/>
        </authorList>
    </citation>
    <scope>NUCLEOTIDE SEQUENCE [LARGE SCALE GENOMIC DNA]</scope>
    <source>
        <strain evidence="1 2">ATCC 23834</strain>
    </source>
</reference>
<dbReference type="AlphaFoldDB" id="C0DYD4"/>
<protein>
    <submittedName>
        <fullName evidence="1">Uncharacterized protein</fullName>
    </submittedName>
</protein>
<dbReference type="Proteomes" id="UP000005837">
    <property type="component" value="Unassembled WGS sequence"/>
</dbReference>
<accession>C0DYD4</accession>
<comment type="caution">
    <text evidence="1">The sequence shown here is derived from an EMBL/GenBank/DDBJ whole genome shotgun (WGS) entry which is preliminary data.</text>
</comment>
<gene>
    <name evidence="1" type="ORF">EIKCOROL_02399</name>
</gene>